<dbReference type="Proteomes" id="UP000289485">
    <property type="component" value="Unassembled WGS sequence"/>
</dbReference>
<dbReference type="AlphaFoldDB" id="A0A4Q2FNP1"/>
<name>A0A4Q2FNP1_STROR</name>
<dbReference type="InterPro" id="IPR010178">
    <property type="entry name" value="Lit"/>
</dbReference>
<accession>A0A4Q2FNP1</accession>
<comment type="caution">
    <text evidence="2">The sequence shown here is derived from an EMBL/GenBank/DDBJ whole genome shotgun (WGS) entry which is preliminary data.</text>
</comment>
<organism evidence="2 3">
    <name type="scientific">Streptococcus oralis</name>
    <dbReference type="NCBI Taxonomy" id="1303"/>
    <lineage>
        <taxon>Bacteria</taxon>
        <taxon>Bacillati</taxon>
        <taxon>Bacillota</taxon>
        <taxon>Bacilli</taxon>
        <taxon>Lactobacillales</taxon>
        <taxon>Streptococcaceae</taxon>
        <taxon>Streptococcus</taxon>
    </lineage>
</organism>
<evidence type="ECO:0000256" key="1">
    <source>
        <dbReference type="SAM" id="Phobius"/>
    </source>
</evidence>
<feature type="transmembrane region" description="Helical" evidence="1">
    <location>
        <begin position="136"/>
        <end position="155"/>
    </location>
</feature>
<keyword evidence="1" id="KW-1133">Transmembrane helix</keyword>
<evidence type="ECO:0000313" key="2">
    <source>
        <dbReference type="EMBL" id="RXX22154.1"/>
    </source>
</evidence>
<evidence type="ECO:0000313" key="3">
    <source>
        <dbReference type="Proteomes" id="UP000289485"/>
    </source>
</evidence>
<reference evidence="2 3" key="1">
    <citation type="submission" date="2018-05" db="EMBL/GenBank/DDBJ databases">
        <title>Streptococcus from otitis media.</title>
        <authorList>
            <person name="Wayes A.M."/>
            <person name="Jakubovics N.S."/>
        </authorList>
    </citation>
    <scope>NUCLEOTIDE SEQUENCE [LARGE SCALE GENOMIC DNA]</scope>
    <source>
        <strain evidence="2 3">NU43</strain>
    </source>
</reference>
<proteinExistence type="predicted"/>
<keyword evidence="1" id="KW-0812">Transmembrane</keyword>
<keyword evidence="1" id="KW-0472">Membrane</keyword>
<protein>
    <submittedName>
        <fullName evidence="2">TIGR01906 family membrane protein</fullName>
    </submittedName>
</protein>
<dbReference type="EMBL" id="QEWJ01000003">
    <property type="protein sequence ID" value="RXX22154.1"/>
    <property type="molecule type" value="Genomic_DNA"/>
</dbReference>
<feature type="transmembrane region" description="Helical" evidence="1">
    <location>
        <begin position="190"/>
        <end position="211"/>
    </location>
</feature>
<dbReference type="Pfam" id="PF07314">
    <property type="entry name" value="Lit"/>
    <property type="match status" value="1"/>
</dbReference>
<sequence length="219" mass="25751">MWCLALRSGILMKTKLTFWGSMLFFLSLSILLTIYLAWIFYPMEIQWLNLADRVYLKPETIQYNFHILMNYLTNPFSQVLEMPDFRSSAAGLHHFAVVKNLFHLVQLVTLVTLPSFYFFVKKIVKKGFLSLYRKSILTLLVFPLVIGLVGVLIGFEQFFTLFHQILFVGDNTWFFDPAKDPVILILPETFFLHAFLLFFGFYESIFGFLYLKSRNSKLF</sequence>
<feature type="transmembrane region" description="Helical" evidence="1">
    <location>
        <begin position="101"/>
        <end position="120"/>
    </location>
</feature>
<dbReference type="NCBIfam" id="TIGR01906">
    <property type="entry name" value="integ_TIGR01906"/>
    <property type="match status" value="1"/>
</dbReference>
<gene>
    <name evidence="2" type="ORF">DF216_03785</name>
</gene>
<feature type="transmembrane region" description="Helical" evidence="1">
    <location>
        <begin position="16"/>
        <end position="41"/>
    </location>
</feature>